<dbReference type="PROSITE" id="PS51163">
    <property type="entry name" value="YRDC"/>
    <property type="match status" value="1"/>
</dbReference>
<reference evidence="2" key="1">
    <citation type="submission" date="2023-03" db="EMBL/GenBank/DDBJ databases">
        <title>Stygiobacter electus gen. nov., sp. nov., facultatively anaerobic thermotolerant bacterium of the class Ignavibacteria from a well of Yessentuki mineral water deposit.</title>
        <authorList>
            <person name="Podosokorskaya O.A."/>
            <person name="Elcheninov A.G."/>
            <person name="Petrova N.F."/>
            <person name="Zavarzina D.G."/>
            <person name="Kublanov I.V."/>
            <person name="Merkel A.Y."/>
        </authorList>
    </citation>
    <scope>NUCLEOTIDE SEQUENCE</scope>
    <source>
        <strain evidence="2">09-Me</strain>
    </source>
</reference>
<gene>
    <name evidence="2" type="ORF">P0M35_08815</name>
</gene>
<sequence length="203" mass="22754">MEYYELHPVNPQTRFINKAVEVLKNGGVIIYPTDTVYGIGCDIFNKAALERVYAIKQDAGTKLFSFICPNLKDISKYAKVSDFAYKKMKKLLPGPYTFVLPAAREVPKTLWTKRHTVGIRVPNHEVALTLVKELGNPIVSTSVTNRKSEVLYNPDEIKLIFDYQVDLMLSVGHLEGTPSSIVDLSGEEPEIIREGAGDLSVFY</sequence>
<dbReference type="PANTHER" id="PTHR42828">
    <property type="entry name" value="DHBP SYNTHASE RIBB-LIKE ALPHA/BETA DOMAIN-CONTAINING PROTEIN"/>
    <property type="match status" value="1"/>
</dbReference>
<dbReference type="InterPro" id="IPR006070">
    <property type="entry name" value="Sua5-like_dom"/>
</dbReference>
<protein>
    <submittedName>
        <fullName evidence="2">L-threonylcarbamoyladenylate synthase</fullName>
        <ecNumber evidence="2">2.7.7.87</ecNumber>
    </submittedName>
</protein>
<name>A0AAE3P1A5_9BACT</name>
<dbReference type="PANTHER" id="PTHR42828:SF3">
    <property type="entry name" value="THREONYLCARBAMOYL-AMP SYNTHASE"/>
    <property type="match status" value="1"/>
</dbReference>
<dbReference type="EC" id="2.7.7.87" evidence="2"/>
<evidence type="ECO:0000259" key="1">
    <source>
        <dbReference type="PROSITE" id="PS51163"/>
    </source>
</evidence>
<dbReference type="AlphaFoldDB" id="A0AAE3P1A5"/>
<feature type="domain" description="YrdC-like" evidence="1">
    <location>
        <begin position="13"/>
        <end position="197"/>
    </location>
</feature>
<evidence type="ECO:0000313" key="2">
    <source>
        <dbReference type="EMBL" id="MDF1612249.1"/>
    </source>
</evidence>
<organism evidence="2 3">
    <name type="scientific">Stygiobacter electus</name>
    <dbReference type="NCBI Taxonomy" id="3032292"/>
    <lineage>
        <taxon>Bacteria</taxon>
        <taxon>Pseudomonadati</taxon>
        <taxon>Ignavibacteriota</taxon>
        <taxon>Ignavibacteria</taxon>
        <taxon>Ignavibacteriales</taxon>
        <taxon>Melioribacteraceae</taxon>
        <taxon>Stygiobacter</taxon>
    </lineage>
</organism>
<proteinExistence type="predicted"/>
<accession>A0AAE3P1A5</accession>
<dbReference type="InterPro" id="IPR017945">
    <property type="entry name" value="DHBP_synth_RibB-like_a/b_dom"/>
</dbReference>
<dbReference type="GO" id="GO:0061710">
    <property type="term" value="F:L-threonylcarbamoyladenylate synthase"/>
    <property type="evidence" value="ECO:0007669"/>
    <property type="project" value="UniProtKB-EC"/>
</dbReference>
<dbReference type="Gene3D" id="3.90.870.10">
    <property type="entry name" value="DHBP synthase"/>
    <property type="match status" value="1"/>
</dbReference>
<dbReference type="GO" id="GO:0003725">
    <property type="term" value="F:double-stranded RNA binding"/>
    <property type="evidence" value="ECO:0007669"/>
    <property type="project" value="InterPro"/>
</dbReference>
<dbReference type="SUPFAM" id="SSF55821">
    <property type="entry name" value="YrdC/RibB"/>
    <property type="match status" value="1"/>
</dbReference>
<dbReference type="Proteomes" id="UP001221302">
    <property type="component" value="Unassembled WGS sequence"/>
</dbReference>
<dbReference type="InterPro" id="IPR052532">
    <property type="entry name" value="SUA5_domain"/>
</dbReference>
<comment type="caution">
    <text evidence="2">The sequence shown here is derived from an EMBL/GenBank/DDBJ whole genome shotgun (WGS) entry which is preliminary data.</text>
</comment>
<keyword evidence="2" id="KW-0548">Nucleotidyltransferase</keyword>
<dbReference type="NCBIfam" id="TIGR00057">
    <property type="entry name" value="L-threonylcarbamoyladenylate synthase"/>
    <property type="match status" value="1"/>
</dbReference>
<keyword evidence="3" id="KW-1185">Reference proteome</keyword>
<keyword evidence="2" id="KW-0808">Transferase</keyword>
<dbReference type="EMBL" id="JARGDL010000011">
    <property type="protein sequence ID" value="MDF1612249.1"/>
    <property type="molecule type" value="Genomic_DNA"/>
</dbReference>
<dbReference type="RefSeq" id="WP_321536019.1">
    <property type="nucleotide sequence ID" value="NZ_JARGDL010000011.1"/>
</dbReference>
<dbReference type="Pfam" id="PF01300">
    <property type="entry name" value="Sua5_yciO_yrdC"/>
    <property type="match status" value="1"/>
</dbReference>
<evidence type="ECO:0000313" key="3">
    <source>
        <dbReference type="Proteomes" id="UP001221302"/>
    </source>
</evidence>